<reference evidence="3" key="1">
    <citation type="submission" date="2023-07" db="EMBL/GenBank/DDBJ databases">
        <title>Chromosome-level Genome Assembly of Striped Snakehead (Channa striata).</title>
        <authorList>
            <person name="Liu H."/>
        </authorList>
    </citation>
    <scope>NUCLEOTIDE SEQUENCE</scope>
    <source>
        <strain evidence="3">Gz</strain>
        <tissue evidence="3">Muscle</tissue>
    </source>
</reference>
<proteinExistence type="predicted"/>
<dbReference type="Proteomes" id="UP001187415">
    <property type="component" value="Unassembled WGS sequence"/>
</dbReference>
<evidence type="ECO:0000256" key="1">
    <source>
        <dbReference type="SAM" id="MobiDB-lite"/>
    </source>
</evidence>
<dbReference type="AlphaFoldDB" id="A0AA88SSI0"/>
<feature type="compositionally biased region" description="Basic and acidic residues" evidence="1">
    <location>
        <begin position="192"/>
        <end position="207"/>
    </location>
</feature>
<feature type="region of interest" description="Disordered" evidence="1">
    <location>
        <begin position="84"/>
        <end position="292"/>
    </location>
</feature>
<evidence type="ECO:0000313" key="4">
    <source>
        <dbReference type="Proteomes" id="UP001187415"/>
    </source>
</evidence>
<feature type="region of interest" description="Disordered" evidence="1">
    <location>
        <begin position="1"/>
        <end position="69"/>
    </location>
</feature>
<feature type="compositionally biased region" description="Acidic residues" evidence="1">
    <location>
        <begin position="250"/>
        <end position="275"/>
    </location>
</feature>
<feature type="compositionally biased region" description="Basic residues" evidence="1">
    <location>
        <begin position="143"/>
        <end position="162"/>
    </location>
</feature>
<gene>
    <name evidence="3" type="ORF">Q5P01_009699</name>
</gene>
<name>A0AA88SSI0_CHASR</name>
<accession>A0AA88SSI0</accession>
<dbReference type="Pfam" id="PF15255">
    <property type="entry name" value="CAP-ZIP_m"/>
    <property type="match status" value="1"/>
</dbReference>
<feature type="compositionally biased region" description="Acidic residues" evidence="1">
    <location>
        <begin position="122"/>
        <end position="134"/>
    </location>
</feature>
<feature type="compositionally biased region" description="Acidic residues" evidence="1">
    <location>
        <begin position="208"/>
        <end position="240"/>
    </location>
</feature>
<sequence>MEKDSPSKPSVAELAGRFKGHILPMPSSNDEMTRRPPCFLKLQHQKNDHEESDTTAASPNPFKVKTKNAPNIEKLQANLALSPSALLPSPKTPEVKLQLAPLSPTEPCGALSATPQPSQQSAEDEDPISFDDPPEGAALHSINKTRPRLSFKRRPPTRQHRRSASEETGALGSSLSPCELSCPKENGDQDQVFDRTAEEGEHRHAGGPEEEDVNGDCEKTEDEEAKSDPGDTGDVEEEEQTSGQAQSLEALEEEQPPPEQIEGDVTAEENQEEMVQEAARRRRRGVNCERLH</sequence>
<organism evidence="3 4">
    <name type="scientific">Channa striata</name>
    <name type="common">Snakehead murrel</name>
    <name type="synonym">Ophicephalus striatus</name>
    <dbReference type="NCBI Taxonomy" id="64152"/>
    <lineage>
        <taxon>Eukaryota</taxon>
        <taxon>Metazoa</taxon>
        <taxon>Chordata</taxon>
        <taxon>Craniata</taxon>
        <taxon>Vertebrata</taxon>
        <taxon>Euteleostomi</taxon>
        <taxon>Actinopterygii</taxon>
        <taxon>Neopterygii</taxon>
        <taxon>Teleostei</taxon>
        <taxon>Neoteleostei</taxon>
        <taxon>Acanthomorphata</taxon>
        <taxon>Anabantaria</taxon>
        <taxon>Anabantiformes</taxon>
        <taxon>Channoidei</taxon>
        <taxon>Channidae</taxon>
        <taxon>Channa</taxon>
    </lineage>
</organism>
<keyword evidence="4" id="KW-1185">Reference proteome</keyword>
<evidence type="ECO:0000259" key="2">
    <source>
        <dbReference type="Pfam" id="PF15255"/>
    </source>
</evidence>
<comment type="caution">
    <text evidence="3">The sequence shown here is derived from an EMBL/GenBank/DDBJ whole genome shotgun (WGS) entry which is preliminary data.</text>
</comment>
<dbReference type="InterPro" id="IPR029341">
    <property type="entry name" value="FAM21/CAPZIP"/>
</dbReference>
<dbReference type="EMBL" id="JAUPFM010000007">
    <property type="protein sequence ID" value="KAK2846700.1"/>
    <property type="molecule type" value="Genomic_DNA"/>
</dbReference>
<feature type="domain" description="FAM21/CAPZIP" evidence="2">
    <location>
        <begin position="60"/>
        <end position="168"/>
    </location>
</feature>
<protein>
    <recommendedName>
        <fullName evidence="2">FAM21/CAPZIP domain-containing protein</fullName>
    </recommendedName>
</protein>
<evidence type="ECO:0000313" key="3">
    <source>
        <dbReference type="EMBL" id="KAK2846700.1"/>
    </source>
</evidence>